<gene>
    <name evidence="1" type="ORF">SAMN05878438_3748</name>
</gene>
<organism evidence="1 2">
    <name type="scientific">Vreelandella aquamarina</name>
    <dbReference type="NCBI Taxonomy" id="77097"/>
    <lineage>
        <taxon>Bacteria</taxon>
        <taxon>Pseudomonadati</taxon>
        <taxon>Pseudomonadota</taxon>
        <taxon>Gammaproteobacteria</taxon>
        <taxon>Oceanospirillales</taxon>
        <taxon>Halomonadaceae</taxon>
        <taxon>Vreelandella</taxon>
    </lineage>
</organism>
<sequence>MTQGKEPWLAGLGRWLTGRKAPADEQAAVDPGDRAITAATRSLALDMLNEAPSHERFAPKEVVVWKWGMKNKAVPLAGQTALVMKVREEALVDDTQQPSSTYYMEPLDVLIGVYTHEGIFRELWIDGRRLCHRTDRRAKATGYGTPGEAS</sequence>
<proteinExistence type="predicted"/>
<dbReference type="GeneID" id="97277758"/>
<evidence type="ECO:0000313" key="1">
    <source>
        <dbReference type="EMBL" id="SIN87477.1"/>
    </source>
</evidence>
<evidence type="ECO:0000313" key="2">
    <source>
        <dbReference type="Proteomes" id="UP000185024"/>
    </source>
</evidence>
<dbReference type="RefSeq" id="WP_074211805.1">
    <property type="nucleotide sequence ID" value="NZ_BJOI01000053.1"/>
</dbReference>
<protein>
    <submittedName>
        <fullName evidence="1">Uncharacterized protein</fullName>
    </submittedName>
</protein>
<name>A0A1N6EWY9_9GAMM</name>
<dbReference type="EMBL" id="FSQX01000002">
    <property type="protein sequence ID" value="SIN87477.1"/>
    <property type="molecule type" value="Genomic_DNA"/>
</dbReference>
<reference evidence="1 2" key="1">
    <citation type="submission" date="2016-11" db="EMBL/GenBank/DDBJ databases">
        <authorList>
            <person name="Jaros S."/>
            <person name="Januszkiewicz K."/>
            <person name="Wedrychowicz H."/>
        </authorList>
    </citation>
    <scope>NUCLEOTIDE SEQUENCE [LARGE SCALE GENOMIC DNA]</scope>
    <source>
        <strain evidence="1 2">ACAM 239</strain>
    </source>
</reference>
<dbReference type="AlphaFoldDB" id="A0A1N6EWY9"/>
<dbReference type="Proteomes" id="UP000185024">
    <property type="component" value="Unassembled WGS sequence"/>
</dbReference>
<accession>A0A1N6EWY9</accession>